<accession>A0A0G0C2S4</accession>
<dbReference type="Gene3D" id="3.30.450.20">
    <property type="entry name" value="PAS domain"/>
    <property type="match status" value="1"/>
</dbReference>
<gene>
    <name evidence="9" type="ORF">UR23_C0002G0002</name>
</gene>
<name>A0A0G0C2S4_9BACT</name>
<dbReference type="AlphaFoldDB" id="A0A0G0C2S4"/>
<evidence type="ECO:0000313" key="9">
    <source>
        <dbReference type="EMBL" id="KKP37572.1"/>
    </source>
</evidence>
<protein>
    <recommendedName>
        <fullName evidence="11">Helix-turn-helix domain-containing protein</fullName>
    </recommendedName>
</protein>
<keyword evidence="2" id="KW-1003">Cell membrane</keyword>
<feature type="transmembrane region" description="Helical" evidence="6">
    <location>
        <begin position="162"/>
        <end position="184"/>
    </location>
</feature>
<evidence type="ECO:0000256" key="2">
    <source>
        <dbReference type="ARBA" id="ARBA00022475"/>
    </source>
</evidence>
<keyword evidence="5 6" id="KW-0472">Membrane</keyword>
<feature type="transmembrane region" description="Helical" evidence="6">
    <location>
        <begin position="276"/>
        <end position="295"/>
    </location>
</feature>
<feature type="transmembrane region" description="Helical" evidence="6">
    <location>
        <begin position="301"/>
        <end position="322"/>
    </location>
</feature>
<dbReference type="CDD" id="cd12914">
    <property type="entry name" value="PDC1_DGC_like"/>
    <property type="match status" value="1"/>
</dbReference>
<evidence type="ECO:0000256" key="3">
    <source>
        <dbReference type="ARBA" id="ARBA00022692"/>
    </source>
</evidence>
<evidence type="ECO:0000256" key="6">
    <source>
        <dbReference type="SAM" id="Phobius"/>
    </source>
</evidence>
<proteinExistence type="predicted"/>
<dbReference type="GO" id="GO:0005886">
    <property type="term" value="C:plasma membrane"/>
    <property type="evidence" value="ECO:0007669"/>
    <property type="project" value="UniProtKB-SubCell"/>
</dbReference>
<sequence length="627" mass="72363">MEKTYTVKQVADILGYSTNSIYTFLKEERIVGIRVGKGRFRISQSELNKILHLQKNEVVQSRVQNVPITQIVQPPVTIPQPEETIFEKHLEHVKGSAPSLFDWFISLVSIITGLTMIVFVRNFEESANMTLSQFLLPVKINLLMAGIGLFIINYLNRTKKGWFYVFYTIIIVNFIGQALILLIGKDLLGFFFYGLTSIIILFHLILSPKGTITYRIFIALLTIFFTIILILFPSIINLNQISTITGLPTNLILLLWFFLSCLTNIVIWLSEKEKNIIYWTSFIIVSLGLTYFSYLYSTQLYWNRTFIFILMGQFLLISSFWSSLDQNYRDNRKIVINIFTDIVLIFLVIMSIIWIIQNNTRINTQQTLINRLVYGKNILEAILNSSTEKMESFTNSELLREAIDKKDFSNVNDLVKNFFIYSTNFRRVLMANKDGNIKSIYPFVDMTTTNISFEEYFKQVKSNKKTYISNLYETKMNGTKRQVVSINVPIFDKQNNFIGILIGSLDIDMISVHLQQIASLENKEYFLLLDRTGEPIVIPENTGLSKGEKKQLINNIDNSISIGEALDSDNKLIEVHDRVDDIGWSIAIRRPLLNTYNLDNITNVLLNLIFLISGLLIIVFNIVHMNR</sequence>
<dbReference type="EMBL" id="LBOK01000002">
    <property type="protein sequence ID" value="KKP37572.1"/>
    <property type="molecule type" value="Genomic_DNA"/>
</dbReference>
<comment type="subcellular location">
    <subcellularLocation>
        <location evidence="1">Cell membrane</location>
        <topology evidence="1">Multi-pass membrane protein</topology>
    </subcellularLocation>
</comment>
<dbReference type="InterPro" id="IPR029151">
    <property type="entry name" value="Sensor-like_sf"/>
</dbReference>
<evidence type="ECO:0000256" key="1">
    <source>
        <dbReference type="ARBA" id="ARBA00004651"/>
    </source>
</evidence>
<comment type="caution">
    <text evidence="9">The sequence shown here is derived from an EMBL/GenBank/DDBJ whole genome shotgun (WGS) entry which is preliminary data.</text>
</comment>
<feature type="domain" description="Cache" evidence="7">
    <location>
        <begin position="377"/>
        <end position="588"/>
    </location>
</feature>
<dbReference type="InterPro" id="IPR041657">
    <property type="entry name" value="HTH_17"/>
</dbReference>
<evidence type="ECO:0000313" key="10">
    <source>
        <dbReference type="Proteomes" id="UP000034349"/>
    </source>
</evidence>
<feature type="transmembrane region" description="Helical" evidence="6">
    <location>
        <begin position="604"/>
        <end position="623"/>
    </location>
</feature>
<feature type="transmembrane region" description="Helical" evidence="6">
    <location>
        <begin position="100"/>
        <end position="122"/>
    </location>
</feature>
<reference evidence="9 10" key="1">
    <citation type="journal article" date="2015" name="Nature">
        <title>rRNA introns, odd ribosomes, and small enigmatic genomes across a large radiation of phyla.</title>
        <authorList>
            <person name="Brown C.T."/>
            <person name="Hug L.A."/>
            <person name="Thomas B.C."/>
            <person name="Sharon I."/>
            <person name="Castelle C.J."/>
            <person name="Singh A."/>
            <person name="Wilkins M.J."/>
            <person name="Williams K.H."/>
            <person name="Banfield J.F."/>
        </authorList>
    </citation>
    <scope>NUCLEOTIDE SEQUENCE [LARGE SCALE GENOMIC DNA]</scope>
</reference>
<dbReference type="InterPro" id="IPR033479">
    <property type="entry name" value="dCache_1"/>
</dbReference>
<keyword evidence="4 6" id="KW-1133">Transmembrane helix</keyword>
<evidence type="ECO:0000256" key="5">
    <source>
        <dbReference type="ARBA" id="ARBA00023136"/>
    </source>
</evidence>
<dbReference type="SUPFAM" id="SSF103190">
    <property type="entry name" value="Sensory domain-like"/>
    <property type="match status" value="1"/>
</dbReference>
<evidence type="ECO:0000256" key="4">
    <source>
        <dbReference type="ARBA" id="ARBA00022989"/>
    </source>
</evidence>
<organism evidence="9 10">
    <name type="scientific">Candidatus Roizmanbacteria bacterium GW2011_GWA2_32_13</name>
    <dbReference type="NCBI Taxonomy" id="1618475"/>
    <lineage>
        <taxon>Bacteria</taxon>
        <taxon>Candidatus Roizmaniibacteriota</taxon>
    </lineage>
</organism>
<dbReference type="Pfam" id="PF12728">
    <property type="entry name" value="HTH_17"/>
    <property type="match status" value="1"/>
</dbReference>
<feature type="transmembrane region" description="Helical" evidence="6">
    <location>
        <begin position="251"/>
        <end position="269"/>
    </location>
</feature>
<feature type="transmembrane region" description="Helical" evidence="6">
    <location>
        <begin position="190"/>
        <end position="207"/>
    </location>
</feature>
<feature type="domain" description="Helix-turn-helix" evidence="8">
    <location>
        <begin position="5"/>
        <end position="49"/>
    </location>
</feature>
<keyword evidence="3 6" id="KW-0812">Transmembrane</keyword>
<feature type="transmembrane region" description="Helical" evidence="6">
    <location>
        <begin position="334"/>
        <end position="356"/>
    </location>
</feature>
<dbReference type="Proteomes" id="UP000034349">
    <property type="component" value="Unassembled WGS sequence"/>
</dbReference>
<evidence type="ECO:0008006" key="11">
    <source>
        <dbReference type="Google" id="ProtNLM"/>
    </source>
</evidence>
<dbReference type="Pfam" id="PF02743">
    <property type="entry name" value="dCache_1"/>
    <property type="match status" value="1"/>
</dbReference>
<feature type="transmembrane region" description="Helical" evidence="6">
    <location>
        <begin position="134"/>
        <end position="155"/>
    </location>
</feature>
<feature type="transmembrane region" description="Helical" evidence="6">
    <location>
        <begin position="214"/>
        <end position="236"/>
    </location>
</feature>
<evidence type="ECO:0000259" key="8">
    <source>
        <dbReference type="Pfam" id="PF12728"/>
    </source>
</evidence>
<evidence type="ECO:0000259" key="7">
    <source>
        <dbReference type="Pfam" id="PF02743"/>
    </source>
</evidence>